<dbReference type="RefSeq" id="WP_138637624.1">
    <property type="nucleotide sequence ID" value="NZ_JASWDG010000010.1"/>
</dbReference>
<proteinExistence type="predicted"/>
<organism evidence="1 2">
    <name type="scientific">Actinomadura geliboluensis</name>
    <dbReference type="NCBI Taxonomy" id="882440"/>
    <lineage>
        <taxon>Bacteria</taxon>
        <taxon>Bacillati</taxon>
        <taxon>Actinomycetota</taxon>
        <taxon>Actinomycetes</taxon>
        <taxon>Streptosporangiales</taxon>
        <taxon>Thermomonosporaceae</taxon>
        <taxon>Actinomadura</taxon>
    </lineage>
</organism>
<dbReference type="EMBL" id="VCKZ01000121">
    <property type="protein sequence ID" value="TMR37663.1"/>
    <property type="molecule type" value="Genomic_DNA"/>
</dbReference>
<comment type="caution">
    <text evidence="1">The sequence shown here is derived from an EMBL/GenBank/DDBJ whole genome shotgun (WGS) entry which is preliminary data.</text>
</comment>
<evidence type="ECO:0000313" key="2">
    <source>
        <dbReference type="Proteomes" id="UP000305238"/>
    </source>
</evidence>
<sequence length="72" mass="7978">MPENGPAVILRGRIRHEWNFADRVLLSTLRTLGIRPRQIITARLTIAGSSHGGQSRRAGAEAEDDVKFIQTV</sequence>
<dbReference type="Proteomes" id="UP000305238">
    <property type="component" value="Unassembled WGS sequence"/>
</dbReference>
<accession>A0A5S4GXE1</accession>
<reference evidence="1 2" key="1">
    <citation type="submission" date="2019-05" db="EMBL/GenBank/DDBJ databases">
        <title>Draft genome sequence of Actinomadura geliboluensis A8036.</title>
        <authorList>
            <person name="Saricaoglu S."/>
            <person name="Isik K."/>
        </authorList>
    </citation>
    <scope>NUCLEOTIDE SEQUENCE [LARGE SCALE GENOMIC DNA]</scope>
    <source>
        <strain evidence="1 2">A8036</strain>
    </source>
</reference>
<keyword evidence="2" id="KW-1185">Reference proteome</keyword>
<evidence type="ECO:0000313" key="1">
    <source>
        <dbReference type="EMBL" id="TMR37663.1"/>
    </source>
</evidence>
<dbReference type="AlphaFoldDB" id="A0A5S4GXE1"/>
<gene>
    <name evidence="1" type="ORF">ETD96_18025</name>
</gene>
<protein>
    <submittedName>
        <fullName evidence="1">Uncharacterized protein</fullName>
    </submittedName>
</protein>
<name>A0A5S4GXE1_9ACTN</name>